<evidence type="ECO:0008006" key="3">
    <source>
        <dbReference type="Google" id="ProtNLM"/>
    </source>
</evidence>
<dbReference type="AlphaFoldDB" id="A0A0C3DZT6"/>
<organism evidence="1 2">
    <name type="scientific">Oidiodendron maius (strain Zn)</name>
    <dbReference type="NCBI Taxonomy" id="913774"/>
    <lineage>
        <taxon>Eukaryota</taxon>
        <taxon>Fungi</taxon>
        <taxon>Dikarya</taxon>
        <taxon>Ascomycota</taxon>
        <taxon>Pezizomycotina</taxon>
        <taxon>Leotiomycetes</taxon>
        <taxon>Leotiomycetes incertae sedis</taxon>
        <taxon>Myxotrichaceae</taxon>
        <taxon>Oidiodendron</taxon>
    </lineage>
</organism>
<reference evidence="2" key="2">
    <citation type="submission" date="2015-01" db="EMBL/GenBank/DDBJ databases">
        <title>Evolutionary Origins and Diversification of the Mycorrhizal Mutualists.</title>
        <authorList>
            <consortium name="DOE Joint Genome Institute"/>
            <consortium name="Mycorrhizal Genomics Consortium"/>
            <person name="Kohler A."/>
            <person name="Kuo A."/>
            <person name="Nagy L.G."/>
            <person name="Floudas D."/>
            <person name="Copeland A."/>
            <person name="Barry K.W."/>
            <person name="Cichocki N."/>
            <person name="Veneault-Fourrey C."/>
            <person name="LaButti K."/>
            <person name="Lindquist E.A."/>
            <person name="Lipzen A."/>
            <person name="Lundell T."/>
            <person name="Morin E."/>
            <person name="Murat C."/>
            <person name="Riley R."/>
            <person name="Ohm R."/>
            <person name="Sun H."/>
            <person name="Tunlid A."/>
            <person name="Henrissat B."/>
            <person name="Grigoriev I.V."/>
            <person name="Hibbett D.S."/>
            <person name="Martin F."/>
        </authorList>
    </citation>
    <scope>NUCLEOTIDE SEQUENCE [LARGE SCALE GENOMIC DNA]</scope>
    <source>
        <strain evidence="2">Zn</strain>
    </source>
</reference>
<protein>
    <recommendedName>
        <fullName evidence="3">Mitochondrial F1F0 ATP synthase subunit Atp18</fullName>
    </recommendedName>
</protein>
<evidence type="ECO:0000313" key="2">
    <source>
        <dbReference type="Proteomes" id="UP000054321"/>
    </source>
</evidence>
<dbReference type="Proteomes" id="UP000054321">
    <property type="component" value="Unassembled WGS sequence"/>
</dbReference>
<proteinExistence type="predicted"/>
<dbReference type="OrthoDB" id="5520611at2759"/>
<dbReference type="InterPro" id="IPR006995">
    <property type="entry name" value="ATP_synth_F0_jsu"/>
</dbReference>
<gene>
    <name evidence="1" type="ORF">OIDMADRAFT_16218</name>
</gene>
<name>A0A0C3DZT6_OIDMZ</name>
<dbReference type="GO" id="GO:0045259">
    <property type="term" value="C:proton-transporting ATP synthase complex"/>
    <property type="evidence" value="ECO:0007669"/>
    <property type="project" value="InterPro"/>
</dbReference>
<evidence type="ECO:0000313" key="1">
    <source>
        <dbReference type="EMBL" id="KIN07578.1"/>
    </source>
</evidence>
<sequence length="59" mass="6395">MSLLGKKFPAPFARPMAPFFVAGLVIMYGVNAAQTAFMNTAEFKNDPRNPNAKPVQSGH</sequence>
<accession>A0A0C3DZT6</accession>
<dbReference type="PANTHER" id="PTHR28060:SF1">
    <property type="entry name" value="ATP SYNTHASE SUBUNIT J, MITOCHONDRIAL"/>
    <property type="match status" value="1"/>
</dbReference>
<dbReference type="FunCoup" id="A0A0C3DZT6">
    <property type="interactions" value="89"/>
</dbReference>
<dbReference type="Pfam" id="PF04911">
    <property type="entry name" value="ATP-synt_J"/>
    <property type="match status" value="1"/>
</dbReference>
<dbReference type="EMBL" id="KN832870">
    <property type="protein sequence ID" value="KIN07578.1"/>
    <property type="molecule type" value="Genomic_DNA"/>
</dbReference>
<dbReference type="GO" id="GO:0046933">
    <property type="term" value="F:proton-transporting ATP synthase activity, rotational mechanism"/>
    <property type="evidence" value="ECO:0007669"/>
    <property type="project" value="TreeGrafter"/>
</dbReference>
<dbReference type="PANTHER" id="PTHR28060">
    <property type="entry name" value="ATP SYNTHASE SUBUNIT J, MITOCHONDRIAL"/>
    <property type="match status" value="1"/>
</dbReference>
<dbReference type="HOGENOM" id="CLU_174950_0_0_1"/>
<dbReference type="STRING" id="913774.A0A0C3DZT6"/>
<dbReference type="InParanoid" id="A0A0C3DZT6"/>
<reference evidence="1 2" key="1">
    <citation type="submission" date="2014-04" db="EMBL/GenBank/DDBJ databases">
        <authorList>
            <consortium name="DOE Joint Genome Institute"/>
            <person name="Kuo A."/>
            <person name="Martino E."/>
            <person name="Perotto S."/>
            <person name="Kohler A."/>
            <person name="Nagy L.G."/>
            <person name="Floudas D."/>
            <person name="Copeland A."/>
            <person name="Barry K.W."/>
            <person name="Cichocki N."/>
            <person name="Veneault-Fourrey C."/>
            <person name="LaButti K."/>
            <person name="Lindquist E.A."/>
            <person name="Lipzen A."/>
            <person name="Lundell T."/>
            <person name="Morin E."/>
            <person name="Murat C."/>
            <person name="Sun H."/>
            <person name="Tunlid A."/>
            <person name="Henrissat B."/>
            <person name="Grigoriev I.V."/>
            <person name="Hibbett D.S."/>
            <person name="Martin F."/>
            <person name="Nordberg H.P."/>
            <person name="Cantor M.N."/>
            <person name="Hua S.X."/>
        </authorList>
    </citation>
    <scope>NUCLEOTIDE SEQUENCE [LARGE SCALE GENOMIC DNA]</scope>
    <source>
        <strain evidence="1 2">Zn</strain>
    </source>
</reference>
<keyword evidence="2" id="KW-1185">Reference proteome</keyword>